<dbReference type="GO" id="GO:0004526">
    <property type="term" value="F:ribonuclease P activity"/>
    <property type="evidence" value="ECO:0007669"/>
    <property type="project" value="UniProtKB-UniRule"/>
</dbReference>
<dbReference type="Proteomes" id="UP000034883">
    <property type="component" value="Chromosome"/>
</dbReference>
<dbReference type="InterPro" id="IPR014721">
    <property type="entry name" value="Ribsml_uS5_D2-typ_fold_subgr"/>
</dbReference>
<evidence type="ECO:0000256" key="6">
    <source>
        <dbReference type="ARBA" id="ARBA00022884"/>
    </source>
</evidence>
<evidence type="ECO:0000256" key="9">
    <source>
        <dbReference type="SAM" id="MobiDB-lite"/>
    </source>
</evidence>
<sequence>MMGSAATTCPPKRRTLRVLLSAASPTHPSMAPDPKPEARALVDASIVDAAAARVERGSTRETLRPDDRLKRRVDFRRVQSSGRKIHTPHFVLAVLPRPEGGPTRLGITVTRKVAGAVGRNRVKRVMREVFRRHRELFPVACDVVAIAKESAHTLGFADVLAEIQSAQRGLSGAHRPRGPRGPAPRRGGGGAP</sequence>
<dbReference type="EMBL" id="CP011125">
    <property type="protein sequence ID" value="AKF08412.1"/>
    <property type="molecule type" value="Genomic_DNA"/>
</dbReference>
<evidence type="ECO:0000256" key="4">
    <source>
        <dbReference type="ARBA" id="ARBA00022759"/>
    </source>
</evidence>
<keyword evidence="3 7" id="KW-0540">Nuclease</keyword>
<dbReference type="Pfam" id="PF00825">
    <property type="entry name" value="Ribonuclease_P"/>
    <property type="match status" value="1"/>
</dbReference>
<evidence type="ECO:0000256" key="8">
    <source>
        <dbReference type="NCBIfam" id="TIGR00188"/>
    </source>
</evidence>
<dbReference type="EC" id="3.1.26.5" evidence="7 8"/>
<keyword evidence="6 7" id="KW-0694">RNA-binding</keyword>
<reference evidence="10 11" key="1">
    <citation type="submission" date="2015-03" db="EMBL/GenBank/DDBJ databases">
        <title>Genome assembly of Sandaracinus amylolyticus DSM 53668.</title>
        <authorList>
            <person name="Sharma G."/>
            <person name="Subramanian S."/>
        </authorList>
    </citation>
    <scope>NUCLEOTIDE SEQUENCE [LARGE SCALE GENOMIC DNA]</scope>
    <source>
        <strain evidence="10 11">DSM 53668</strain>
    </source>
</reference>
<dbReference type="KEGG" id="samy:DB32_005561"/>
<keyword evidence="2 7" id="KW-0819">tRNA processing</keyword>
<organism evidence="10 11">
    <name type="scientific">Sandaracinus amylolyticus</name>
    <dbReference type="NCBI Taxonomy" id="927083"/>
    <lineage>
        <taxon>Bacteria</taxon>
        <taxon>Pseudomonadati</taxon>
        <taxon>Myxococcota</taxon>
        <taxon>Polyangia</taxon>
        <taxon>Polyangiales</taxon>
        <taxon>Sandaracinaceae</taxon>
        <taxon>Sandaracinus</taxon>
    </lineage>
</organism>
<evidence type="ECO:0000256" key="1">
    <source>
        <dbReference type="ARBA" id="ARBA00002663"/>
    </source>
</evidence>
<comment type="subunit">
    <text evidence="7">Consists of a catalytic RNA component (M1 or rnpB) and a protein subunit.</text>
</comment>
<dbReference type="STRING" id="927083.DB32_005561"/>
<evidence type="ECO:0000313" key="10">
    <source>
        <dbReference type="EMBL" id="AKF08412.1"/>
    </source>
</evidence>
<dbReference type="GO" id="GO:0030677">
    <property type="term" value="C:ribonuclease P complex"/>
    <property type="evidence" value="ECO:0007669"/>
    <property type="project" value="TreeGrafter"/>
</dbReference>
<evidence type="ECO:0000256" key="2">
    <source>
        <dbReference type="ARBA" id="ARBA00022694"/>
    </source>
</evidence>
<dbReference type="InterPro" id="IPR020568">
    <property type="entry name" value="Ribosomal_Su5_D2-typ_SF"/>
</dbReference>
<feature type="region of interest" description="Disordered" evidence="9">
    <location>
        <begin position="167"/>
        <end position="192"/>
    </location>
</feature>
<name>A0A0F6W621_9BACT</name>
<dbReference type="HAMAP" id="MF_00227">
    <property type="entry name" value="RNase_P"/>
    <property type="match status" value="1"/>
</dbReference>
<protein>
    <recommendedName>
        <fullName evidence="7 8">Ribonuclease P protein component</fullName>
        <shortName evidence="7">RNase P protein</shortName>
        <shortName evidence="7">RNaseP protein</shortName>
        <ecNumber evidence="7 8">3.1.26.5</ecNumber>
    </recommendedName>
    <alternativeName>
        <fullName evidence="7">Protein C5</fullName>
    </alternativeName>
</protein>
<keyword evidence="11" id="KW-1185">Reference proteome</keyword>
<dbReference type="Gene3D" id="3.30.230.10">
    <property type="match status" value="1"/>
</dbReference>
<evidence type="ECO:0000256" key="5">
    <source>
        <dbReference type="ARBA" id="ARBA00022801"/>
    </source>
</evidence>
<comment type="function">
    <text evidence="1 7">RNaseP catalyzes the removal of the 5'-leader sequence from pre-tRNA to produce the mature 5'-terminus. It can also cleave other RNA substrates such as 4.5S RNA. The protein component plays an auxiliary but essential role in vivo by binding to the 5'-leader sequence and broadening the substrate specificity of the ribozyme.</text>
</comment>
<comment type="catalytic activity">
    <reaction evidence="7">
        <text>Endonucleolytic cleavage of RNA, removing 5'-extranucleotides from tRNA precursor.</text>
        <dbReference type="EC" id="3.1.26.5"/>
    </reaction>
</comment>
<evidence type="ECO:0000256" key="7">
    <source>
        <dbReference type="HAMAP-Rule" id="MF_00227"/>
    </source>
</evidence>
<evidence type="ECO:0000313" key="11">
    <source>
        <dbReference type="Proteomes" id="UP000034883"/>
    </source>
</evidence>
<comment type="similarity">
    <text evidence="7">Belongs to the RnpA family.</text>
</comment>
<accession>A0A0F6W621</accession>
<dbReference type="InterPro" id="IPR000100">
    <property type="entry name" value="RNase_P"/>
</dbReference>
<dbReference type="GO" id="GO:0000049">
    <property type="term" value="F:tRNA binding"/>
    <property type="evidence" value="ECO:0007669"/>
    <property type="project" value="UniProtKB-UniRule"/>
</dbReference>
<dbReference type="PROSITE" id="PS00648">
    <property type="entry name" value="RIBONUCLEASE_P"/>
    <property type="match status" value="1"/>
</dbReference>
<dbReference type="NCBIfam" id="TIGR00188">
    <property type="entry name" value="rnpA"/>
    <property type="match status" value="1"/>
</dbReference>
<dbReference type="SUPFAM" id="SSF54211">
    <property type="entry name" value="Ribosomal protein S5 domain 2-like"/>
    <property type="match status" value="1"/>
</dbReference>
<dbReference type="PANTHER" id="PTHR33992">
    <property type="entry name" value="RIBONUCLEASE P PROTEIN COMPONENT"/>
    <property type="match status" value="1"/>
</dbReference>
<dbReference type="AlphaFoldDB" id="A0A0F6W621"/>
<dbReference type="PANTHER" id="PTHR33992:SF1">
    <property type="entry name" value="RIBONUCLEASE P PROTEIN COMPONENT"/>
    <property type="match status" value="1"/>
</dbReference>
<proteinExistence type="inferred from homology"/>
<dbReference type="GO" id="GO:0042781">
    <property type="term" value="F:3'-tRNA processing endoribonuclease activity"/>
    <property type="evidence" value="ECO:0007669"/>
    <property type="project" value="TreeGrafter"/>
</dbReference>
<dbReference type="GO" id="GO:0001682">
    <property type="term" value="P:tRNA 5'-leader removal"/>
    <property type="evidence" value="ECO:0007669"/>
    <property type="project" value="UniProtKB-UniRule"/>
</dbReference>
<keyword evidence="4 7" id="KW-0255">Endonuclease</keyword>
<dbReference type="InterPro" id="IPR020539">
    <property type="entry name" value="RNase_P_CS"/>
</dbReference>
<evidence type="ECO:0000256" key="3">
    <source>
        <dbReference type="ARBA" id="ARBA00022722"/>
    </source>
</evidence>
<gene>
    <name evidence="7" type="primary">rnpA</name>
    <name evidence="10" type="ORF">DB32_005561</name>
</gene>
<keyword evidence="5 7" id="KW-0378">Hydrolase</keyword>